<proteinExistence type="predicted"/>
<evidence type="ECO:0000313" key="3">
    <source>
        <dbReference type="EMBL" id="ARP88380.1"/>
    </source>
</evidence>
<dbReference type="InterPro" id="IPR008984">
    <property type="entry name" value="SMAD_FHA_dom_sf"/>
</dbReference>
<dbReference type="Gene3D" id="2.60.200.20">
    <property type="match status" value="1"/>
</dbReference>
<reference evidence="3 4" key="1">
    <citation type="submission" date="2017-05" db="EMBL/GenBank/DDBJ databases">
        <title>Complete and WGS of Bordetella genogroups.</title>
        <authorList>
            <person name="Spilker T."/>
            <person name="LiPuma J."/>
        </authorList>
    </citation>
    <scope>NUCLEOTIDE SEQUENCE [LARGE SCALE GENOMIC DNA]</scope>
    <source>
        <strain evidence="3 4">AU17164</strain>
    </source>
</reference>
<feature type="region of interest" description="Disordered" evidence="1">
    <location>
        <begin position="165"/>
        <end position="239"/>
    </location>
</feature>
<keyword evidence="4" id="KW-1185">Reference proteome</keyword>
<dbReference type="EMBL" id="CP021109">
    <property type="protein sequence ID" value="ARP88380.1"/>
    <property type="molecule type" value="Genomic_DNA"/>
</dbReference>
<protein>
    <recommendedName>
        <fullName evidence="2">FHA domain-containing protein</fullName>
    </recommendedName>
</protein>
<dbReference type="Proteomes" id="UP000194139">
    <property type="component" value="Chromosome"/>
</dbReference>
<dbReference type="PROSITE" id="PS50006">
    <property type="entry name" value="FHA_DOMAIN"/>
    <property type="match status" value="1"/>
</dbReference>
<dbReference type="RefSeq" id="WP_086073411.1">
    <property type="nucleotide sequence ID" value="NZ_CP021109.1"/>
</dbReference>
<dbReference type="SUPFAM" id="SSF49879">
    <property type="entry name" value="SMAD/FHA domain"/>
    <property type="match status" value="1"/>
</dbReference>
<accession>A0A1W6Z4U2</accession>
<evidence type="ECO:0000259" key="2">
    <source>
        <dbReference type="PROSITE" id="PS50006"/>
    </source>
</evidence>
<feature type="domain" description="FHA" evidence="2">
    <location>
        <begin position="26"/>
        <end position="77"/>
    </location>
</feature>
<dbReference type="CDD" id="cd00060">
    <property type="entry name" value="FHA"/>
    <property type="match status" value="1"/>
</dbReference>
<name>A0A1W6Z4U2_9BORD</name>
<gene>
    <name evidence="3" type="ORF">CAL13_20780</name>
</gene>
<evidence type="ECO:0000256" key="1">
    <source>
        <dbReference type="SAM" id="MobiDB-lite"/>
    </source>
</evidence>
<dbReference type="InterPro" id="IPR000253">
    <property type="entry name" value="FHA_dom"/>
</dbReference>
<dbReference type="Pfam" id="PF00498">
    <property type="entry name" value="FHA"/>
    <property type="match status" value="1"/>
</dbReference>
<dbReference type="AlphaFoldDB" id="A0A1W6Z4U2"/>
<feature type="compositionally biased region" description="Basic and acidic residues" evidence="1">
    <location>
        <begin position="198"/>
        <end position="224"/>
    </location>
</feature>
<organism evidence="3 4">
    <name type="scientific">Bordetella genomosp. 9</name>
    <dbReference type="NCBI Taxonomy" id="1416803"/>
    <lineage>
        <taxon>Bacteria</taxon>
        <taxon>Pseudomonadati</taxon>
        <taxon>Pseudomonadota</taxon>
        <taxon>Betaproteobacteria</taxon>
        <taxon>Burkholderiales</taxon>
        <taxon>Alcaligenaceae</taxon>
        <taxon>Bordetella</taxon>
    </lineage>
</organism>
<sequence length="239" mass="24938">MKLTVNRRTDAQTFPPVQAVFTPPGGTIGRSADNHLALPDAPGGLCRVQSALRYRDGAWHLANLSGMAGVVVNGQPLARGRECVLQNGDEVVMGAYVLHASDDAAVAPAQANDVFGDLIGPGTLPVASPADLSVHPFDMDSGASRNPEDPLAQLADDAWRPAAASGDPLALFPDHGAPASHHLSDPTPAMLPAGDPLAARRPDPIADTLEGDHGRGRDAMRDDTPEFGSPLAPPRVRRE</sequence>
<evidence type="ECO:0000313" key="4">
    <source>
        <dbReference type="Proteomes" id="UP000194139"/>
    </source>
</evidence>